<dbReference type="GO" id="GO:0071713">
    <property type="term" value="F:para-aminobenzoyl-glutamate hydrolase activity"/>
    <property type="evidence" value="ECO:0007669"/>
    <property type="project" value="TreeGrafter"/>
</dbReference>
<dbReference type="InterPro" id="IPR036264">
    <property type="entry name" value="Bact_exopeptidase_dim_dom"/>
</dbReference>
<keyword evidence="2" id="KW-0378">Hydrolase</keyword>
<dbReference type="InterPro" id="IPR052030">
    <property type="entry name" value="Peptidase_M20/M20A_hydrolases"/>
</dbReference>
<name>A0A644SYW5_9ZZZZ</name>
<dbReference type="InterPro" id="IPR017439">
    <property type="entry name" value="Amidohydrolase"/>
</dbReference>
<dbReference type="InterPro" id="IPR011650">
    <property type="entry name" value="Peptidase_M20_dimer"/>
</dbReference>
<evidence type="ECO:0000259" key="1">
    <source>
        <dbReference type="Pfam" id="PF07687"/>
    </source>
</evidence>
<accession>A0A644SYW5</accession>
<protein>
    <submittedName>
        <fullName evidence="2">p-aminobenzoyl-glutamate hydrolase subunit B</fullName>
        <ecNumber evidence="2">3.5.1.-</ecNumber>
    </submittedName>
</protein>
<comment type="caution">
    <text evidence="2">The sequence shown here is derived from an EMBL/GenBank/DDBJ whole genome shotgun (WGS) entry which is preliminary data.</text>
</comment>
<dbReference type="SUPFAM" id="SSF53187">
    <property type="entry name" value="Zn-dependent exopeptidases"/>
    <property type="match status" value="1"/>
</dbReference>
<reference evidence="2" key="1">
    <citation type="submission" date="2019-08" db="EMBL/GenBank/DDBJ databases">
        <authorList>
            <person name="Kucharzyk K."/>
            <person name="Murdoch R.W."/>
            <person name="Higgins S."/>
            <person name="Loffler F."/>
        </authorList>
    </citation>
    <scope>NUCLEOTIDE SEQUENCE</scope>
</reference>
<dbReference type="NCBIfam" id="TIGR01891">
    <property type="entry name" value="amidohydrolases"/>
    <property type="match status" value="1"/>
</dbReference>
<sequence>MPKIQTKSGLFSVIERSEAAYIDLARKLWDNPELSYEEKESSELQKSLCRSLGFNVRELDDLQPYSFVAEYGTGKKTVGFLGEFDALPGLSQKVSCSREAVIKGGPGHGCGHNLLGTACIAATAGLKEAIESRAVSGKVRYFGCPAEEQLGKSTLAKAGVFDGVDAMLCWHPADINTVAAYTTNAAVQLRFEFRGEPSHAAQVPHLGRSALDAVTLMNVGVEFLREHIPQFCRIHYIVDSGGERPNIVPHYASAVYQMRGPRMSDVLAIVTRVLAVAKGAAMMTGTTMNYSFLTGCHDFLPNKVLSELLYGNLKTVPLPLYTEEDRQLAFCLFETNEENQRAASLETLGLDASSAMRLARSVLHEGVGYWGEDWTIPASTDVGDVSHITPTGQILAATWPIGVGTHTWQATASAGSGIGMKGMLYAAKVLAGTAWDLLENPANLDFAKNEFFLVQGKEVYKSARELIDAAAMSL</sequence>
<dbReference type="EMBL" id="VSSQ01000010">
    <property type="protein sequence ID" value="MPL59815.1"/>
    <property type="molecule type" value="Genomic_DNA"/>
</dbReference>
<dbReference type="PANTHER" id="PTHR30575">
    <property type="entry name" value="PEPTIDASE M20"/>
    <property type="match status" value="1"/>
</dbReference>
<organism evidence="2">
    <name type="scientific">bioreactor metagenome</name>
    <dbReference type="NCBI Taxonomy" id="1076179"/>
    <lineage>
        <taxon>unclassified sequences</taxon>
        <taxon>metagenomes</taxon>
        <taxon>ecological metagenomes</taxon>
    </lineage>
</organism>
<dbReference type="Gene3D" id="3.40.630.10">
    <property type="entry name" value="Zn peptidases"/>
    <property type="match status" value="2"/>
</dbReference>
<gene>
    <name evidence="2" type="primary">abgB_2</name>
    <name evidence="2" type="ORF">SDC9_05371</name>
</gene>
<proteinExistence type="predicted"/>
<dbReference type="InterPro" id="IPR017145">
    <property type="entry name" value="Aminobenzoyl-glu_utiliz_pB"/>
</dbReference>
<evidence type="ECO:0000313" key="2">
    <source>
        <dbReference type="EMBL" id="MPL59815.1"/>
    </source>
</evidence>
<dbReference type="Gene3D" id="3.30.70.360">
    <property type="match status" value="1"/>
</dbReference>
<dbReference type="GO" id="GO:0005737">
    <property type="term" value="C:cytoplasm"/>
    <property type="evidence" value="ECO:0007669"/>
    <property type="project" value="TreeGrafter"/>
</dbReference>
<dbReference type="AlphaFoldDB" id="A0A644SYW5"/>
<feature type="domain" description="Peptidase M20 dimerisation" evidence="1">
    <location>
        <begin position="186"/>
        <end position="278"/>
    </location>
</feature>
<dbReference type="PANTHER" id="PTHR30575:SF0">
    <property type="entry name" value="XAA-ARG DIPEPTIDASE"/>
    <property type="match status" value="1"/>
</dbReference>
<dbReference type="GO" id="GO:0016805">
    <property type="term" value="F:dipeptidase activity"/>
    <property type="evidence" value="ECO:0007669"/>
    <property type="project" value="TreeGrafter"/>
</dbReference>
<dbReference type="PIRSF" id="PIRSF037227">
    <property type="entry name" value="Aminobenzoyl-glu_utiliz_pB"/>
    <property type="match status" value="1"/>
</dbReference>
<dbReference type="SUPFAM" id="SSF55031">
    <property type="entry name" value="Bacterial exopeptidase dimerisation domain"/>
    <property type="match status" value="1"/>
</dbReference>
<dbReference type="Pfam" id="PF07687">
    <property type="entry name" value="M20_dimer"/>
    <property type="match status" value="1"/>
</dbReference>
<dbReference type="EC" id="3.5.1.-" evidence="2"/>
<dbReference type="FunFam" id="3.30.70.360:FF:000004">
    <property type="entry name" value="Peptidase M20 domain-containing protein 2"/>
    <property type="match status" value="1"/>
</dbReference>
<dbReference type="GO" id="GO:0046657">
    <property type="term" value="P:folic acid catabolic process"/>
    <property type="evidence" value="ECO:0007669"/>
    <property type="project" value="TreeGrafter"/>
</dbReference>